<dbReference type="SUPFAM" id="SSF51735">
    <property type="entry name" value="NAD(P)-binding Rossmann-fold domains"/>
    <property type="match status" value="1"/>
</dbReference>
<proteinExistence type="inferred from homology"/>
<protein>
    <submittedName>
        <fullName evidence="4">SDR family oxidoreductase</fullName>
    </submittedName>
</protein>
<evidence type="ECO:0000256" key="3">
    <source>
        <dbReference type="SAM" id="MobiDB-lite"/>
    </source>
</evidence>
<dbReference type="InterPro" id="IPR002347">
    <property type="entry name" value="SDR_fam"/>
</dbReference>
<evidence type="ECO:0000256" key="2">
    <source>
        <dbReference type="ARBA" id="ARBA00023002"/>
    </source>
</evidence>
<dbReference type="InterPro" id="IPR020904">
    <property type="entry name" value="Sc_DH/Rdtase_CS"/>
</dbReference>
<keyword evidence="5" id="KW-1185">Reference proteome</keyword>
<gene>
    <name evidence="4" type="ORF">EXU48_12415</name>
</gene>
<dbReference type="Pfam" id="PF13561">
    <property type="entry name" value="adh_short_C2"/>
    <property type="match status" value="1"/>
</dbReference>
<dbReference type="Gene3D" id="3.40.50.720">
    <property type="entry name" value="NAD(P)-binding Rossmann-like Domain"/>
    <property type="match status" value="1"/>
</dbReference>
<keyword evidence="2" id="KW-0560">Oxidoreductase</keyword>
<evidence type="ECO:0000313" key="4">
    <source>
        <dbReference type="EMBL" id="TDE94231.1"/>
    </source>
</evidence>
<dbReference type="CDD" id="cd05233">
    <property type="entry name" value="SDR_c"/>
    <property type="match status" value="1"/>
</dbReference>
<name>A0ABY2E8L6_9MICO</name>
<dbReference type="PROSITE" id="PS00061">
    <property type="entry name" value="ADH_SHORT"/>
    <property type="match status" value="1"/>
</dbReference>
<comment type="caution">
    <text evidence="4">The sequence shown here is derived from an EMBL/GenBank/DDBJ whole genome shotgun (WGS) entry which is preliminary data.</text>
</comment>
<evidence type="ECO:0000256" key="1">
    <source>
        <dbReference type="ARBA" id="ARBA00006484"/>
    </source>
</evidence>
<dbReference type="PANTHER" id="PTHR24321:SF8">
    <property type="entry name" value="ESTRADIOL 17-BETA-DEHYDROGENASE 8-RELATED"/>
    <property type="match status" value="1"/>
</dbReference>
<dbReference type="PANTHER" id="PTHR24321">
    <property type="entry name" value="DEHYDROGENASES, SHORT CHAIN"/>
    <property type="match status" value="1"/>
</dbReference>
<dbReference type="InterPro" id="IPR036291">
    <property type="entry name" value="NAD(P)-bd_dom_sf"/>
</dbReference>
<accession>A0ABY2E8L6</accession>
<reference evidence="4 5" key="1">
    <citation type="submission" date="2019-03" db="EMBL/GenBank/DDBJ databases">
        <title>Genomic features of bacteria from cold environments.</title>
        <authorList>
            <person name="Shen L."/>
        </authorList>
    </citation>
    <scope>NUCLEOTIDE SEQUENCE [LARGE SCALE GENOMIC DNA]</scope>
    <source>
        <strain evidence="5">T3246-1</strain>
    </source>
</reference>
<feature type="region of interest" description="Disordered" evidence="3">
    <location>
        <begin position="1"/>
        <end position="22"/>
    </location>
</feature>
<dbReference type="EMBL" id="SMNA01000005">
    <property type="protein sequence ID" value="TDE94231.1"/>
    <property type="molecule type" value="Genomic_DNA"/>
</dbReference>
<dbReference type="Proteomes" id="UP000504882">
    <property type="component" value="Unassembled WGS sequence"/>
</dbReference>
<comment type="similarity">
    <text evidence="1">Belongs to the short-chain dehydrogenases/reductases (SDR) family.</text>
</comment>
<dbReference type="PRINTS" id="PR00081">
    <property type="entry name" value="GDHRDH"/>
</dbReference>
<evidence type="ECO:0000313" key="5">
    <source>
        <dbReference type="Proteomes" id="UP000504882"/>
    </source>
</evidence>
<sequence>MPRSPWHRLASEPQRGPEPSQVRARLRSTEQGVSVRAVIVGSSSVTAQRITQALVADGARVVGINPTDFEHPALAANVVADMSEPPRAELAMAAALDLLGGIDVLITAAAKQLGGRLHETTAQTWRAVLAGTLDTTFNAMHAAVPHLGPGSAIVALTSVNAYLAHPGNSAYATAKGAVHALITQASLEYAPRGIRVNAVAPALIDGHAMPDGAAGYPMGRTPTSEEVAQAVAFLASPRASGISGVILPVDAGLSVASPVAFMRPAMAQRWQTP</sequence>
<organism evidence="4 5">
    <name type="scientific">Occultella glacieicola</name>
    <dbReference type="NCBI Taxonomy" id="2518684"/>
    <lineage>
        <taxon>Bacteria</taxon>
        <taxon>Bacillati</taxon>
        <taxon>Actinomycetota</taxon>
        <taxon>Actinomycetes</taxon>
        <taxon>Micrococcales</taxon>
        <taxon>Ruaniaceae</taxon>
        <taxon>Occultella</taxon>
    </lineage>
</organism>